<accession>A0A5N5P427</accession>
<dbReference type="InterPro" id="IPR001611">
    <property type="entry name" value="Leu-rich_rpt"/>
</dbReference>
<protein>
    <submittedName>
        <fullName evidence="4">Uncharacterized protein</fullName>
    </submittedName>
</protein>
<reference evidence="4 5" key="1">
    <citation type="submission" date="2019-06" db="EMBL/GenBank/DDBJ databases">
        <title>A chromosome-scale genome assembly of the striped catfish, Pangasianodon hypophthalmus.</title>
        <authorList>
            <person name="Wen M."/>
            <person name="Zahm M."/>
            <person name="Roques C."/>
            <person name="Cabau C."/>
            <person name="Klopp C."/>
            <person name="Donnadieu C."/>
            <person name="Jouanno E."/>
            <person name="Avarre J.-C."/>
            <person name="Campet M."/>
            <person name="Ha T.T.T."/>
            <person name="Dugue R."/>
            <person name="Lampietro C."/>
            <person name="Louis A."/>
            <person name="Herpin A."/>
            <person name="Echchiki A."/>
            <person name="Berthelot C."/>
            <person name="Parey E."/>
            <person name="Roest-Crollius H."/>
            <person name="Braasch I."/>
            <person name="Postlethwait J."/>
            <person name="Bobe J."/>
            <person name="Montfort J."/>
            <person name="Bouchez O."/>
            <person name="Begum T."/>
            <person name="Schartl M."/>
            <person name="Guiguen Y."/>
        </authorList>
    </citation>
    <scope>NUCLEOTIDE SEQUENCE [LARGE SCALE GENOMIC DNA]</scope>
    <source>
        <strain evidence="4 5">Indonesia</strain>
        <tissue evidence="4">Blood</tissue>
    </source>
</reference>
<dbReference type="Pfam" id="PF13516">
    <property type="entry name" value="LRR_6"/>
    <property type="match status" value="9"/>
</dbReference>
<comment type="caution">
    <text evidence="4">The sequence shown here is derived from an EMBL/GenBank/DDBJ whole genome shotgun (WGS) entry which is preliminary data.</text>
</comment>
<dbReference type="Proteomes" id="UP000327468">
    <property type="component" value="Chromosome 6"/>
</dbReference>
<organism evidence="4 5">
    <name type="scientific">Pangasianodon hypophthalmus</name>
    <name type="common">Striped catfish</name>
    <name type="synonym">Helicophagus hypophthalmus</name>
    <dbReference type="NCBI Taxonomy" id="310915"/>
    <lineage>
        <taxon>Eukaryota</taxon>
        <taxon>Metazoa</taxon>
        <taxon>Chordata</taxon>
        <taxon>Craniata</taxon>
        <taxon>Vertebrata</taxon>
        <taxon>Euteleostomi</taxon>
        <taxon>Actinopterygii</taxon>
        <taxon>Neopterygii</taxon>
        <taxon>Teleostei</taxon>
        <taxon>Ostariophysi</taxon>
        <taxon>Siluriformes</taxon>
        <taxon>Pangasiidae</taxon>
        <taxon>Pangasianodon</taxon>
    </lineage>
</organism>
<feature type="compositionally biased region" description="Polar residues" evidence="3">
    <location>
        <begin position="771"/>
        <end position="782"/>
    </location>
</feature>
<gene>
    <name evidence="4" type="ORF">PHYPO_G00210590</name>
</gene>
<keyword evidence="2" id="KW-0677">Repeat</keyword>
<sequence length="832" mass="90657">MRLCNCSVAAEGCAALAKALEENPSHLVELDLSGNKVGDSGIKQISNLLQNSHCLLEKLKVTDNNIRGEGYAALAEALKSSHVTELDLRGNDPGASGVKLLTDLEQDPDCKLKTLRLLKSPAAQEAYDLLYSVPSENPLLQRELNVSGKIKGDSQVKHLSALLEDSHCRPEILKVNNSQMTTEGCAALASALCLNPSHLRELELSGNRLGGSGMKELCGVLKNQHFKLLKLGLCKCSLTEEDCAAVVSALRTNSSHLKELDLSENTIGNTGAKELSALLQNSNCTLEILKLRNCSLTEKECTDLAEALELNSSSHLKELDFRGNYSVSRWNIFSYFLGNSKSKLFVRILKSPEAEEACDFLTEVLGKNPLLQKELDLSGKISGDSGVKQLSVLLKDPLCRTEKLRLSNSNITQRGCTDLISALTSNPSHLTELDLSENTLGNPGVDKISTLLKSSSCKLQMLILSDCNIAENGYTALVKALKSNPSSLLTELDLRGNDPGASGMKELRNLMNDKKCKLKTLRLLKSTEAVEAYRSLTNIVGENPLLHKELDLSNKTPDKVKVNQLSALLQDPHYRLQKLTLYKEGSITEDDCANLTSALVVNPSHLTELNLNGNKPGESGLRNLCDFLKNPKCKLQKLQLCKRLSEKFCADLASALCTNPSHIRGLDLSECELGDSGVKKLCDLLKTQECKLETLRLNKCNITDGGGAALTAALRSNSSLKVLDLRENELKDSITKLSEILKRSGGQLIYDKSTWTRRAWNYVVGSKSDEQPISETNSSTVKLEQRDGYMQDTQLGESSVYSSASSVDQGSCGTVTDIRSPETSGSLYNAPK</sequence>
<evidence type="ECO:0000313" key="5">
    <source>
        <dbReference type="Proteomes" id="UP000327468"/>
    </source>
</evidence>
<dbReference type="EMBL" id="VFJC01000007">
    <property type="protein sequence ID" value="KAB5574580.1"/>
    <property type="molecule type" value="Genomic_DNA"/>
</dbReference>
<dbReference type="SMART" id="SM00368">
    <property type="entry name" value="LRR_RI"/>
    <property type="match status" value="17"/>
</dbReference>
<dbReference type="InterPro" id="IPR032675">
    <property type="entry name" value="LRR_dom_sf"/>
</dbReference>
<feature type="compositionally biased region" description="Low complexity" evidence="3">
    <location>
        <begin position="798"/>
        <end position="807"/>
    </location>
</feature>
<keyword evidence="5" id="KW-1185">Reference proteome</keyword>
<feature type="region of interest" description="Disordered" evidence="3">
    <location>
        <begin position="769"/>
        <end position="832"/>
    </location>
</feature>
<dbReference type="InterPro" id="IPR051261">
    <property type="entry name" value="NLR"/>
</dbReference>
<dbReference type="SUPFAM" id="SSF52047">
    <property type="entry name" value="RNI-like"/>
    <property type="match status" value="3"/>
</dbReference>
<dbReference type="AlphaFoldDB" id="A0A5N5P427"/>
<proteinExistence type="predicted"/>
<name>A0A5N5P427_PANHP</name>
<evidence type="ECO:0000313" key="4">
    <source>
        <dbReference type="EMBL" id="KAB5574580.1"/>
    </source>
</evidence>
<evidence type="ECO:0000256" key="1">
    <source>
        <dbReference type="ARBA" id="ARBA00022614"/>
    </source>
</evidence>
<evidence type="ECO:0000256" key="2">
    <source>
        <dbReference type="ARBA" id="ARBA00022737"/>
    </source>
</evidence>
<keyword evidence="1" id="KW-0433">Leucine-rich repeat</keyword>
<feature type="compositionally biased region" description="Polar residues" evidence="3">
    <location>
        <begin position="821"/>
        <end position="832"/>
    </location>
</feature>
<dbReference type="PANTHER" id="PTHR24106">
    <property type="entry name" value="NACHT, LRR AND CARD DOMAINS-CONTAINING"/>
    <property type="match status" value="1"/>
</dbReference>
<evidence type="ECO:0000256" key="3">
    <source>
        <dbReference type="SAM" id="MobiDB-lite"/>
    </source>
</evidence>
<dbReference type="Gene3D" id="3.80.10.10">
    <property type="entry name" value="Ribonuclease Inhibitor"/>
    <property type="match status" value="5"/>
</dbReference>